<dbReference type="HAMAP" id="MF_01145">
    <property type="entry name" value="Foldase_PrsA"/>
    <property type="match status" value="1"/>
</dbReference>
<dbReference type="KEGG" id="sio:DW64_03060"/>
<dbReference type="GO" id="GO:0005886">
    <property type="term" value="C:plasma membrane"/>
    <property type="evidence" value="ECO:0007669"/>
    <property type="project" value="UniProtKB-SubCell"/>
</dbReference>
<dbReference type="EMBL" id="CP007586">
    <property type="protein sequence ID" value="AHY15461.1"/>
    <property type="molecule type" value="Genomic_DNA"/>
</dbReference>
<protein>
    <recommendedName>
        <fullName evidence="11">Foldase protein PrsA</fullName>
        <ecNumber evidence="11">5.2.1.8</ecNumber>
    </recommendedName>
</protein>
<evidence type="ECO:0000313" key="14">
    <source>
        <dbReference type="EMBL" id="RLU57818.1"/>
    </source>
</evidence>
<dbReference type="OrthoDB" id="2194386at2"/>
<dbReference type="PROSITE" id="PS51257">
    <property type="entry name" value="PROKAR_LIPOPROTEIN"/>
    <property type="match status" value="1"/>
</dbReference>
<evidence type="ECO:0000256" key="1">
    <source>
        <dbReference type="ARBA" id="ARBA00000971"/>
    </source>
</evidence>
<dbReference type="Proteomes" id="UP000269148">
    <property type="component" value="Unassembled WGS sequence"/>
</dbReference>
<dbReference type="RefSeq" id="WP_003100098.1">
    <property type="nucleotide sequence ID" value="NZ_CP010783.1"/>
</dbReference>
<comment type="subcellular location">
    <subcellularLocation>
        <location evidence="2 11">Cell membrane</location>
        <topology evidence="2 11">Lipid-anchor</topology>
    </subcellularLocation>
</comment>
<evidence type="ECO:0000256" key="4">
    <source>
        <dbReference type="ARBA" id="ARBA00022475"/>
    </source>
</evidence>
<dbReference type="NCBIfam" id="NF002361">
    <property type="entry name" value="PRK01326.1"/>
    <property type="match status" value="1"/>
</dbReference>
<feature type="chain" id="PRO_5039543642" description="Foldase protein PrsA" evidence="12">
    <location>
        <begin position="22"/>
        <end position="313"/>
    </location>
</feature>
<evidence type="ECO:0000256" key="9">
    <source>
        <dbReference type="ARBA" id="ARBA00023235"/>
    </source>
</evidence>
<gene>
    <name evidence="11" type="primary">prsA</name>
    <name evidence="14" type="ORF">DIY07_03535</name>
    <name evidence="13" type="ORF">DQ08_03070</name>
</gene>
<comment type="catalytic activity">
    <reaction evidence="1 11">
        <text>[protein]-peptidylproline (omega=180) = [protein]-peptidylproline (omega=0)</text>
        <dbReference type="Rhea" id="RHEA:16237"/>
        <dbReference type="Rhea" id="RHEA-COMP:10747"/>
        <dbReference type="Rhea" id="RHEA-COMP:10748"/>
        <dbReference type="ChEBI" id="CHEBI:83833"/>
        <dbReference type="ChEBI" id="CHEBI:83834"/>
        <dbReference type="EC" id="5.2.1.8"/>
    </reaction>
</comment>
<feature type="signal peptide" evidence="12">
    <location>
        <begin position="1"/>
        <end position="21"/>
    </location>
</feature>
<dbReference type="PANTHER" id="PTHR47245">
    <property type="entry name" value="PEPTIDYLPROLYL ISOMERASE"/>
    <property type="match status" value="1"/>
</dbReference>
<dbReference type="KEGG" id="siz:SI82_03290"/>
<dbReference type="SUPFAM" id="SSF109998">
    <property type="entry name" value="Triger factor/SurA peptide-binding domain-like"/>
    <property type="match status" value="1"/>
</dbReference>
<dbReference type="SUPFAM" id="SSF54534">
    <property type="entry name" value="FKBP-like"/>
    <property type="match status" value="1"/>
</dbReference>
<organism evidence="14 16">
    <name type="scientific">Streptococcus iniae</name>
    <name type="common">Streptococcus shiloi</name>
    <dbReference type="NCBI Taxonomy" id="1346"/>
    <lineage>
        <taxon>Bacteria</taxon>
        <taxon>Bacillati</taxon>
        <taxon>Bacillota</taxon>
        <taxon>Bacilli</taxon>
        <taxon>Lactobacillales</taxon>
        <taxon>Streptococcaceae</taxon>
        <taxon>Streptococcus</taxon>
    </lineage>
</organism>
<dbReference type="EC" id="5.2.1.8" evidence="11"/>
<dbReference type="AlphaFoldDB" id="A0A3L8GMZ7"/>
<dbReference type="KEGG" id="siq:DQ08_03070"/>
<accession>A0A3L8GMZ7</accession>
<evidence type="ECO:0000313" key="16">
    <source>
        <dbReference type="Proteomes" id="UP000269148"/>
    </source>
</evidence>
<dbReference type="GeneID" id="35765657"/>
<evidence type="ECO:0000256" key="12">
    <source>
        <dbReference type="SAM" id="SignalP"/>
    </source>
</evidence>
<proteinExistence type="inferred from homology"/>
<comment type="similarity">
    <text evidence="3 11">Belongs to the PrsA family.</text>
</comment>
<keyword evidence="15" id="KW-1185">Reference proteome</keyword>
<reference evidence="14 16" key="2">
    <citation type="submission" date="2018-06" db="EMBL/GenBank/DDBJ databases">
        <title>Mutators as drivers of adaptation in pathogenic bacteria and a risk factor for host jumps and vaccine escape.</title>
        <authorList>
            <person name="Barnes A.C."/>
            <person name="Silayeva O."/>
        </authorList>
    </citation>
    <scope>NUCLEOTIDE SEQUENCE [LARGE SCALE GENOMIC DNA]</scope>
    <source>
        <strain evidence="14 16">QMA0445</strain>
    </source>
</reference>
<keyword evidence="4 11" id="KW-1003">Cell membrane</keyword>
<dbReference type="STRING" id="1346.BMF34_03185"/>
<dbReference type="InterPro" id="IPR050245">
    <property type="entry name" value="PrsA_foldase"/>
</dbReference>
<sequence length="313" mass="34768">MKNSKKLLTGFVTLASVMTLAACSSTSSNTKLVTMKGDTITVKDFYEEAKTSTAAQQSMLSLVMSRVFEEEFGKKVSEKDVEKSYNKTAGQYGSSFSDALAQAGLTTEAYKKQIRTTMLVEYAVKVEAKKELTDANYKKAFKDYTPEMNVQVIALDDEETAKKVLEETKAEGTNFADIAKEKTTEAKKKVDYSFDSASTVLPADVVKEAAKLKEGEKSELVTVMDAATYQKKFYILNVVKKAEKKSDWKTYKKRLKEIILNEKINDNAFQNKVISKSLDKANVKIKDKAFANILAQFATDKNANNAIKPSVGK</sequence>
<evidence type="ECO:0000313" key="13">
    <source>
        <dbReference type="EMBL" id="AHY15461.1"/>
    </source>
</evidence>
<keyword evidence="5 11" id="KW-0732">Signal</keyword>
<keyword evidence="7 11" id="KW-0472">Membrane</keyword>
<dbReference type="InterPro" id="IPR023059">
    <property type="entry name" value="Foldase_PrsA"/>
</dbReference>
<evidence type="ECO:0000256" key="5">
    <source>
        <dbReference type="ARBA" id="ARBA00022729"/>
    </source>
</evidence>
<evidence type="ECO:0000256" key="6">
    <source>
        <dbReference type="ARBA" id="ARBA00023110"/>
    </source>
</evidence>
<evidence type="ECO:0000256" key="11">
    <source>
        <dbReference type="HAMAP-Rule" id="MF_01145"/>
    </source>
</evidence>
<comment type="function">
    <text evidence="11">Plays a major role in protein secretion by helping the post-translocational extracellular folding of several secreted proteins.</text>
</comment>
<dbReference type="GO" id="GO:0003755">
    <property type="term" value="F:peptidyl-prolyl cis-trans isomerase activity"/>
    <property type="evidence" value="ECO:0007669"/>
    <property type="project" value="UniProtKB-UniRule"/>
</dbReference>
<keyword evidence="8 11" id="KW-0564">Palmitate</keyword>
<dbReference type="InterPro" id="IPR046357">
    <property type="entry name" value="PPIase_dom_sf"/>
</dbReference>
<dbReference type="EMBL" id="QLQD01000034">
    <property type="protein sequence ID" value="RLU57818.1"/>
    <property type="molecule type" value="Genomic_DNA"/>
</dbReference>
<dbReference type="GO" id="GO:0006457">
    <property type="term" value="P:protein folding"/>
    <property type="evidence" value="ECO:0007669"/>
    <property type="project" value="UniProtKB-UniRule"/>
</dbReference>
<evidence type="ECO:0000256" key="3">
    <source>
        <dbReference type="ARBA" id="ARBA00006071"/>
    </source>
</evidence>
<evidence type="ECO:0000256" key="2">
    <source>
        <dbReference type="ARBA" id="ARBA00004193"/>
    </source>
</evidence>
<evidence type="ECO:0000256" key="8">
    <source>
        <dbReference type="ARBA" id="ARBA00023139"/>
    </source>
</evidence>
<reference evidence="13 15" key="1">
    <citation type="journal article" date="2014" name="Genome Announc.">
        <title>Complete Genome Sequence of a Virulent Strain, Streptococcus iniae ISET0901, Isolated from Diseased Tilapia.</title>
        <authorList>
            <person name="Pridgeon J.W."/>
            <person name="Zhang D."/>
            <person name="Zhang L."/>
        </authorList>
    </citation>
    <scope>NUCLEOTIDE SEQUENCE [LARGE SCALE GENOMIC DNA]</scope>
    <source>
        <strain evidence="13 15">ISET0901</strain>
    </source>
</reference>
<keyword evidence="6 11" id="KW-0697">Rotamase</keyword>
<name>A0A3L8GMZ7_STRIN</name>
<keyword evidence="9 11" id="KW-0413">Isomerase</keyword>
<dbReference type="Proteomes" id="UP000025245">
    <property type="component" value="Chromosome"/>
</dbReference>
<dbReference type="PANTHER" id="PTHR47245:SF1">
    <property type="entry name" value="FOLDASE PROTEIN PRSA"/>
    <property type="match status" value="1"/>
</dbReference>
<keyword evidence="10 11" id="KW-0449">Lipoprotein</keyword>
<evidence type="ECO:0000256" key="7">
    <source>
        <dbReference type="ARBA" id="ARBA00023136"/>
    </source>
</evidence>
<dbReference type="InterPro" id="IPR027304">
    <property type="entry name" value="Trigger_fact/SurA_dom_sf"/>
</dbReference>
<dbReference type="Gene3D" id="1.10.4030.10">
    <property type="entry name" value="Porin chaperone SurA, peptide-binding domain"/>
    <property type="match status" value="1"/>
</dbReference>
<evidence type="ECO:0000256" key="10">
    <source>
        <dbReference type="ARBA" id="ARBA00023288"/>
    </source>
</evidence>
<dbReference type="Gene3D" id="3.10.50.40">
    <property type="match status" value="1"/>
</dbReference>
<evidence type="ECO:0000313" key="15">
    <source>
        <dbReference type="Proteomes" id="UP000025245"/>
    </source>
</evidence>
<dbReference type="SMR" id="A0A3L8GMZ7"/>